<evidence type="ECO:0000313" key="2">
    <source>
        <dbReference type="Proteomes" id="UP000789396"/>
    </source>
</evidence>
<dbReference type="AlphaFoldDB" id="A0A9N8VER6"/>
<dbReference type="EMBL" id="CAJVPZ010000003">
    <property type="protein sequence ID" value="CAG8448254.1"/>
    <property type="molecule type" value="Genomic_DNA"/>
</dbReference>
<keyword evidence="2" id="KW-1185">Reference proteome</keyword>
<organism evidence="1 2">
    <name type="scientific">Racocetra fulgida</name>
    <dbReference type="NCBI Taxonomy" id="60492"/>
    <lineage>
        <taxon>Eukaryota</taxon>
        <taxon>Fungi</taxon>
        <taxon>Fungi incertae sedis</taxon>
        <taxon>Mucoromycota</taxon>
        <taxon>Glomeromycotina</taxon>
        <taxon>Glomeromycetes</taxon>
        <taxon>Diversisporales</taxon>
        <taxon>Gigasporaceae</taxon>
        <taxon>Racocetra</taxon>
    </lineage>
</organism>
<sequence length="357" mass="40353">MSPEEQSKYNSSDGFLDQELKCDICGGNVWLASPGNGVAGTPYTGLDEAELRHKYELEDGAHNQPTSIYLFIVDKGSKHSNIPGCNGCEKSFVDGDEAYRTEFDVFYDEGEYGVTESKATEAEDSKLGLGGLICQSCEKDFDKEGEILFVIEETESGDGLDVCKKQMHDLSGTIYSEEDLEVAIKEFVFNYYCGLNEVEEELITRGKIALVEYKDDPEAITGKIFLAEVVEEDSNLLNKYDTVKLRLLANKKIEIQSNKKTYPYKYVVFENNRANEAYMKRINYFIKQMIEAVKKMAIDAFMSERKLIFIVPEQPAEEDANYLIQMRPEKGASDGKTGIHPSQVKFETYEPKLDIRA</sequence>
<accession>A0A9N8VER6</accession>
<gene>
    <name evidence="1" type="ORF">RFULGI_LOCUS80</name>
</gene>
<evidence type="ECO:0000313" key="1">
    <source>
        <dbReference type="EMBL" id="CAG8448254.1"/>
    </source>
</evidence>
<protein>
    <submittedName>
        <fullName evidence="1">818_t:CDS:1</fullName>
    </submittedName>
</protein>
<proteinExistence type="predicted"/>
<reference evidence="1" key="1">
    <citation type="submission" date="2021-06" db="EMBL/GenBank/DDBJ databases">
        <authorList>
            <person name="Kallberg Y."/>
            <person name="Tangrot J."/>
            <person name="Rosling A."/>
        </authorList>
    </citation>
    <scope>NUCLEOTIDE SEQUENCE</scope>
    <source>
        <strain evidence="1">IN212</strain>
    </source>
</reference>
<name>A0A9N8VER6_9GLOM</name>
<dbReference type="OrthoDB" id="10534993at2759"/>
<dbReference type="Proteomes" id="UP000789396">
    <property type="component" value="Unassembled WGS sequence"/>
</dbReference>
<comment type="caution">
    <text evidence="1">The sequence shown here is derived from an EMBL/GenBank/DDBJ whole genome shotgun (WGS) entry which is preliminary data.</text>
</comment>